<dbReference type="GO" id="GO:0006952">
    <property type="term" value="P:defense response"/>
    <property type="evidence" value="ECO:0007669"/>
    <property type="project" value="InterPro"/>
</dbReference>
<dbReference type="PANTHER" id="PTHR32246">
    <property type="entry name" value="INGRESSION PROTEIN FIC1"/>
    <property type="match status" value="1"/>
</dbReference>
<dbReference type="InterPro" id="IPR035892">
    <property type="entry name" value="C2_domain_sf"/>
</dbReference>
<evidence type="ECO:0000313" key="4">
    <source>
        <dbReference type="Proteomes" id="UP001279734"/>
    </source>
</evidence>
<dbReference type="SMART" id="SM00239">
    <property type="entry name" value="C2"/>
    <property type="match status" value="1"/>
</dbReference>
<keyword evidence="4" id="KW-1185">Reference proteome</keyword>
<dbReference type="Pfam" id="PF00168">
    <property type="entry name" value="C2"/>
    <property type="match status" value="1"/>
</dbReference>
<dbReference type="PROSITE" id="PS50004">
    <property type="entry name" value="C2"/>
    <property type="match status" value="1"/>
</dbReference>
<feature type="domain" description="C2" evidence="2">
    <location>
        <begin position="1"/>
        <end position="117"/>
    </location>
</feature>
<accession>A0AAD3RW69</accession>
<dbReference type="Gene3D" id="2.60.40.150">
    <property type="entry name" value="C2 domain"/>
    <property type="match status" value="1"/>
</dbReference>
<dbReference type="InterPro" id="IPR044750">
    <property type="entry name" value="C2_SRC2/BAP"/>
</dbReference>
<dbReference type="InterPro" id="IPR000008">
    <property type="entry name" value="C2_dom"/>
</dbReference>
<evidence type="ECO:0000256" key="1">
    <source>
        <dbReference type="SAM" id="MobiDB-lite"/>
    </source>
</evidence>
<feature type="compositionally biased region" description="Low complexity" evidence="1">
    <location>
        <begin position="153"/>
        <end position="162"/>
    </location>
</feature>
<feature type="region of interest" description="Disordered" evidence="1">
    <location>
        <begin position="137"/>
        <end position="193"/>
    </location>
</feature>
<evidence type="ECO:0000259" key="2">
    <source>
        <dbReference type="PROSITE" id="PS50004"/>
    </source>
</evidence>
<reference evidence="3" key="1">
    <citation type="submission" date="2023-05" db="EMBL/GenBank/DDBJ databases">
        <title>Nepenthes gracilis genome sequencing.</title>
        <authorList>
            <person name="Fukushima K."/>
        </authorList>
    </citation>
    <scope>NUCLEOTIDE SEQUENCE</scope>
    <source>
        <strain evidence="3">SING2019-196</strain>
    </source>
</reference>
<dbReference type="AlphaFoldDB" id="A0AAD3RW69"/>
<dbReference type="CDD" id="cd04051">
    <property type="entry name" value="C2_SRC2_like"/>
    <property type="match status" value="1"/>
</dbReference>
<dbReference type="SUPFAM" id="SSF49562">
    <property type="entry name" value="C2 domain (Calcium/lipid-binding domain, CaLB)"/>
    <property type="match status" value="1"/>
</dbReference>
<evidence type="ECO:0000313" key="3">
    <source>
        <dbReference type="EMBL" id="GMG98310.1"/>
    </source>
</evidence>
<dbReference type="Proteomes" id="UP001279734">
    <property type="component" value="Unassembled WGS sequence"/>
</dbReference>
<proteinExistence type="predicted"/>
<gene>
    <name evidence="3" type="ORF">Nepgr_000150</name>
</gene>
<sequence>MATSRPTENPLDLVITIVSAKHLKNVNWRNGDLEPYAVLWLDPDLRVATEPDSSSSTKPVWNKHFTVPLPVASSIHDSLLTLEIFHSKPYNNTKPLVGTARVRLSDLMNSDEPIRVHTLQLLRPSGRPQGKVRLKVGVHERPPPPTYLGYNHSSESGYYSSSAPPQPALHNYRDYSSPVYESHPPPHATPSPYSLSSYSDAYSGYHSNYYARTTQPQPLTPFSGYVAPPSGPSAPIGCSSYDHRSNVGALSGALGGSVLEQRAKDVDNEKKGEIVEGDAAGRENFGDYRGKY</sequence>
<protein>
    <recommendedName>
        <fullName evidence="2">C2 domain-containing protein</fullName>
    </recommendedName>
</protein>
<dbReference type="PANTHER" id="PTHR32246:SF68">
    <property type="entry name" value="OS01G0853800 PROTEIN"/>
    <property type="match status" value="1"/>
</dbReference>
<dbReference type="EMBL" id="BSYO01000001">
    <property type="protein sequence ID" value="GMG98310.1"/>
    <property type="molecule type" value="Genomic_DNA"/>
</dbReference>
<name>A0AAD3RW69_NEPGR</name>
<comment type="caution">
    <text evidence="3">The sequence shown here is derived from an EMBL/GenBank/DDBJ whole genome shotgun (WGS) entry which is preliminary data.</text>
</comment>
<feature type="region of interest" description="Disordered" evidence="1">
    <location>
        <begin position="269"/>
        <end position="292"/>
    </location>
</feature>
<organism evidence="3 4">
    <name type="scientific">Nepenthes gracilis</name>
    <name type="common">Slender pitcher plant</name>
    <dbReference type="NCBI Taxonomy" id="150966"/>
    <lineage>
        <taxon>Eukaryota</taxon>
        <taxon>Viridiplantae</taxon>
        <taxon>Streptophyta</taxon>
        <taxon>Embryophyta</taxon>
        <taxon>Tracheophyta</taxon>
        <taxon>Spermatophyta</taxon>
        <taxon>Magnoliopsida</taxon>
        <taxon>eudicotyledons</taxon>
        <taxon>Gunneridae</taxon>
        <taxon>Pentapetalae</taxon>
        <taxon>Caryophyllales</taxon>
        <taxon>Nepenthaceae</taxon>
        <taxon>Nepenthes</taxon>
    </lineage>
</organism>